<dbReference type="PANTHER" id="PTHR32196">
    <property type="entry name" value="ABC TRANSPORTER PERMEASE PROTEIN YPHD-RELATED-RELATED"/>
    <property type="match status" value="1"/>
</dbReference>
<evidence type="ECO:0000256" key="5">
    <source>
        <dbReference type="ARBA" id="ARBA00023136"/>
    </source>
</evidence>
<dbReference type="EMBL" id="JAERWL010000002">
    <property type="protein sequence ID" value="MBM9475101.1"/>
    <property type="molecule type" value="Genomic_DNA"/>
</dbReference>
<feature type="transmembrane region" description="Helical" evidence="7">
    <location>
        <begin position="327"/>
        <end position="343"/>
    </location>
</feature>
<dbReference type="GO" id="GO:0005886">
    <property type="term" value="C:plasma membrane"/>
    <property type="evidence" value="ECO:0007669"/>
    <property type="project" value="UniProtKB-SubCell"/>
</dbReference>
<keyword evidence="2" id="KW-1003">Cell membrane</keyword>
<dbReference type="GO" id="GO:0022857">
    <property type="term" value="F:transmembrane transporter activity"/>
    <property type="evidence" value="ECO:0007669"/>
    <property type="project" value="InterPro"/>
</dbReference>
<organism evidence="8 9">
    <name type="scientific">Nakamurella flavida</name>
    <dbReference type="NCBI Taxonomy" id="363630"/>
    <lineage>
        <taxon>Bacteria</taxon>
        <taxon>Bacillati</taxon>
        <taxon>Actinomycetota</taxon>
        <taxon>Actinomycetes</taxon>
        <taxon>Nakamurellales</taxon>
        <taxon>Nakamurellaceae</taxon>
        <taxon>Nakamurella</taxon>
    </lineage>
</organism>
<gene>
    <name evidence="8" type="ORF">JL107_01455</name>
</gene>
<accession>A0A938YCF8</accession>
<dbReference type="InterPro" id="IPR001851">
    <property type="entry name" value="ABC_transp_permease"/>
</dbReference>
<dbReference type="CDD" id="cd06579">
    <property type="entry name" value="TM_PBP1_transp_AraH_like"/>
    <property type="match status" value="1"/>
</dbReference>
<dbReference type="RefSeq" id="WP_205255251.1">
    <property type="nucleotide sequence ID" value="NZ_BAAAPV010000001.1"/>
</dbReference>
<feature type="transmembrane region" description="Helical" evidence="7">
    <location>
        <begin position="191"/>
        <end position="213"/>
    </location>
</feature>
<evidence type="ECO:0000313" key="8">
    <source>
        <dbReference type="EMBL" id="MBM9475101.1"/>
    </source>
</evidence>
<feature type="transmembrane region" description="Helical" evidence="7">
    <location>
        <begin position="244"/>
        <end position="265"/>
    </location>
</feature>
<feature type="transmembrane region" description="Helical" evidence="7">
    <location>
        <begin position="126"/>
        <end position="146"/>
    </location>
</feature>
<feature type="transmembrane region" description="Helical" evidence="7">
    <location>
        <begin position="277"/>
        <end position="296"/>
    </location>
</feature>
<dbReference type="Pfam" id="PF02653">
    <property type="entry name" value="BPD_transp_2"/>
    <property type="match status" value="1"/>
</dbReference>
<dbReference type="AlphaFoldDB" id="A0A938YCF8"/>
<evidence type="ECO:0000256" key="3">
    <source>
        <dbReference type="ARBA" id="ARBA00022692"/>
    </source>
</evidence>
<evidence type="ECO:0000256" key="7">
    <source>
        <dbReference type="SAM" id="Phobius"/>
    </source>
</evidence>
<keyword evidence="3 7" id="KW-0812">Transmembrane</keyword>
<comment type="caution">
    <text evidence="8">The sequence shown here is derived from an EMBL/GenBank/DDBJ whole genome shotgun (WGS) entry which is preliminary data.</text>
</comment>
<protein>
    <submittedName>
        <fullName evidence="8">ABC transporter permease</fullName>
    </submittedName>
</protein>
<evidence type="ECO:0000313" key="9">
    <source>
        <dbReference type="Proteomes" id="UP000663801"/>
    </source>
</evidence>
<feature type="transmembrane region" description="Helical" evidence="7">
    <location>
        <begin position="303"/>
        <end position="321"/>
    </location>
</feature>
<name>A0A938YCF8_9ACTN</name>
<keyword evidence="9" id="KW-1185">Reference proteome</keyword>
<reference evidence="8" key="1">
    <citation type="submission" date="2021-01" db="EMBL/GenBank/DDBJ databases">
        <title>KCTC 19127 draft genome.</title>
        <authorList>
            <person name="An D."/>
        </authorList>
    </citation>
    <scope>NUCLEOTIDE SEQUENCE</scope>
    <source>
        <strain evidence="8">KCTC 19127</strain>
    </source>
</reference>
<evidence type="ECO:0000256" key="1">
    <source>
        <dbReference type="ARBA" id="ARBA00004651"/>
    </source>
</evidence>
<feature type="transmembrane region" description="Helical" evidence="7">
    <location>
        <begin position="153"/>
        <end position="171"/>
    </location>
</feature>
<proteinExistence type="predicted"/>
<feature type="compositionally biased region" description="Polar residues" evidence="6">
    <location>
        <begin position="1"/>
        <end position="14"/>
    </location>
</feature>
<feature type="region of interest" description="Disordered" evidence="6">
    <location>
        <begin position="1"/>
        <end position="36"/>
    </location>
</feature>
<evidence type="ECO:0000256" key="2">
    <source>
        <dbReference type="ARBA" id="ARBA00022475"/>
    </source>
</evidence>
<keyword evidence="4 7" id="KW-1133">Transmembrane helix</keyword>
<evidence type="ECO:0000256" key="6">
    <source>
        <dbReference type="SAM" id="MobiDB-lite"/>
    </source>
</evidence>
<comment type="subcellular location">
    <subcellularLocation>
        <location evidence="1">Cell membrane</location>
        <topology evidence="1">Multi-pass membrane protein</topology>
    </subcellularLocation>
</comment>
<evidence type="ECO:0000256" key="4">
    <source>
        <dbReference type="ARBA" id="ARBA00022989"/>
    </source>
</evidence>
<sequence>MARPGTTPSTTQADAPTDDGHTTGAAPAKAPQPGPRRRWSALDVWASVGPLAVFIVLFVLVVSLRPAFLGGGGLAIVATQAIAILLVALGQGMVLHVGSIDLSNAATALLSAVLLAKTLGPMGAGSIVLVLILGTAIGAVNGLLVATFQVPSFALTLGTLGILQAVTLVVSDKTTVYASDTSLLTPMFGTAIGGLASAFWVGVVLAIVLWALLRFTVPGQSLTAVGLNETGALFSGVRTRAAKVSAFALSGLLASVAGIMIIAQAGSASSTGLGSDLLLPGITAAIVGGTAITGGITNPVNIVFGALTVTLIPIGAAALGMPSEAQSLVYGLVIIVAVALTISRKRVGIVK</sequence>
<feature type="transmembrane region" description="Helical" evidence="7">
    <location>
        <begin position="42"/>
        <end position="62"/>
    </location>
</feature>
<keyword evidence="5 7" id="KW-0472">Membrane</keyword>
<feature type="transmembrane region" description="Helical" evidence="7">
    <location>
        <begin position="68"/>
        <end position="90"/>
    </location>
</feature>
<dbReference type="Proteomes" id="UP000663801">
    <property type="component" value="Unassembled WGS sequence"/>
</dbReference>